<dbReference type="InterPro" id="IPR053828">
    <property type="entry name" value="Nucleosidase_C"/>
</dbReference>
<reference evidence="4 5" key="1">
    <citation type="submission" date="2014-03" db="EMBL/GenBank/DDBJ databases">
        <title>The genome of Kluyveromyces dobzhanskii.</title>
        <authorList>
            <person name="Nystedt B."/>
            <person name="Astrom S."/>
        </authorList>
    </citation>
    <scope>NUCLEOTIDE SEQUENCE [LARGE SCALE GENOMIC DNA]</scope>
    <source>
        <strain evidence="4 5">CBS 2104</strain>
    </source>
</reference>
<dbReference type="Proteomes" id="UP000031516">
    <property type="component" value="Unassembled WGS sequence"/>
</dbReference>
<accession>A0A0A8L1W3</accession>
<feature type="domain" description="Calcineurin-like phosphoesterase" evidence="2">
    <location>
        <begin position="55"/>
        <end position="285"/>
    </location>
</feature>
<dbReference type="InterPro" id="IPR004843">
    <property type="entry name" value="Calcineurin-like_PHP"/>
</dbReference>
<dbReference type="InterPro" id="IPR029052">
    <property type="entry name" value="Metallo-depent_PP-like"/>
</dbReference>
<dbReference type="EMBL" id="CCBQ010000012">
    <property type="protein sequence ID" value="CDO92179.1"/>
    <property type="molecule type" value="Genomic_DNA"/>
</dbReference>
<dbReference type="GO" id="GO:0009166">
    <property type="term" value="P:nucleotide catabolic process"/>
    <property type="evidence" value="ECO:0007669"/>
    <property type="project" value="InterPro"/>
</dbReference>
<dbReference type="Gene3D" id="3.90.780.10">
    <property type="entry name" value="5'-Nucleotidase, C-terminal domain"/>
    <property type="match status" value="2"/>
</dbReference>
<dbReference type="Pfam" id="PF00149">
    <property type="entry name" value="Metallophos"/>
    <property type="match status" value="1"/>
</dbReference>
<dbReference type="SUPFAM" id="SSF55816">
    <property type="entry name" value="5'-nucleotidase (syn. UDP-sugar hydrolase), C-terminal domain"/>
    <property type="match status" value="1"/>
</dbReference>
<keyword evidence="5" id="KW-1185">Reference proteome</keyword>
<dbReference type="InterPro" id="IPR006179">
    <property type="entry name" value="5_nucleotidase/apyrase"/>
</dbReference>
<sequence>MVRLLNIEMLAVYIAPLFLSSTLAAVLPFSPDQNILSTESHEESSFRDLQIGQLNFLHTTDTHGWLGSHSNQDNYNAKWGDLVSFVERFRENVVGENDLLLIDTGDKHDGNGLSDATVPNGLNSTQIFNELDYDLLTLGNHELYVEDNTVLEYYETVLNEKFQGKYVSSNVEFVNDDGSLVPFGSKYRYFKTEKYGLRILALSFLFDFRRFNKRAQVTPVLQEIEKKWFQELTETYSMEDIDVLVVFGHMPISDTENREINQLHAKLRHIYPNTVIQYFGAHTHIRDFVALDNKAYALQSGRFCETVGFASIDDITKESPLVSRTYIDFNLNSFLHHSHSNSIKEFETDRGTEVNERIHELRKELNLTTKFGNVPSSFYMYNKPLSSPHNIYNFLTKRVLPTLKRDSDNTADVASTRIIMINTGAIRYDLYEGPFTSDTEYTISPFSNTWNYIQLPMALAMQVESYLNGMEPIMTLNLPGEQRRQCPLIEDKTLSRGYTTSDDLGCKGDDTPHRSERQYRIPNVVQSIESTNNADELVDFVYCSFIQPFVLEALNDLNEDQNIVDHTFDDKDCKIYGGLSIKDLLREYIISLN</sequence>
<feature type="chain" id="PRO_5002038716" evidence="1">
    <location>
        <begin position="25"/>
        <end position="593"/>
    </location>
</feature>
<dbReference type="PANTHER" id="PTHR11575:SF22">
    <property type="entry name" value="ADL392WP"/>
    <property type="match status" value="1"/>
</dbReference>
<dbReference type="PANTHER" id="PTHR11575">
    <property type="entry name" value="5'-NUCLEOTIDASE-RELATED"/>
    <property type="match status" value="1"/>
</dbReference>
<dbReference type="FunFam" id="3.60.21.10:FF:000043">
    <property type="entry name" value="Ser/Thr protein phosphatase family"/>
    <property type="match status" value="1"/>
</dbReference>
<evidence type="ECO:0000313" key="5">
    <source>
        <dbReference type="Proteomes" id="UP000031516"/>
    </source>
</evidence>
<dbReference type="GO" id="GO:0016787">
    <property type="term" value="F:hydrolase activity"/>
    <property type="evidence" value="ECO:0007669"/>
    <property type="project" value="InterPro"/>
</dbReference>
<feature type="domain" description="Putative 5'-nucleotidase C-terminal" evidence="3">
    <location>
        <begin position="377"/>
        <end position="551"/>
    </location>
</feature>
<comment type="caution">
    <text evidence="4">The sequence shown here is derived from an EMBL/GenBank/DDBJ whole genome shotgun (WGS) entry which is preliminary data.</text>
</comment>
<name>A0A0A8L1W3_9SACH</name>
<proteinExistence type="predicted"/>
<dbReference type="InterPro" id="IPR014485">
    <property type="entry name" value="Pesterase_C1039"/>
</dbReference>
<evidence type="ECO:0000313" key="4">
    <source>
        <dbReference type="EMBL" id="CDO92179.1"/>
    </source>
</evidence>
<evidence type="ECO:0000256" key="1">
    <source>
        <dbReference type="SAM" id="SignalP"/>
    </source>
</evidence>
<feature type="signal peptide" evidence="1">
    <location>
        <begin position="1"/>
        <end position="24"/>
    </location>
</feature>
<evidence type="ECO:0000259" key="2">
    <source>
        <dbReference type="Pfam" id="PF00149"/>
    </source>
</evidence>
<dbReference type="GO" id="GO:0005576">
    <property type="term" value="C:extracellular region"/>
    <property type="evidence" value="ECO:0007669"/>
    <property type="project" value="UniProtKB-ARBA"/>
</dbReference>
<dbReference type="PIRSF" id="PIRSF017316">
    <property type="entry name" value="Pesterase_C1039"/>
    <property type="match status" value="1"/>
</dbReference>
<dbReference type="Pfam" id="PF21953">
    <property type="entry name" value="NadN_nucleosid_C"/>
    <property type="match status" value="1"/>
</dbReference>
<dbReference type="OrthoDB" id="7722975at2759"/>
<dbReference type="InterPro" id="IPR036907">
    <property type="entry name" value="5'-Nucleotdase_C_sf"/>
</dbReference>
<protein>
    <submittedName>
        <fullName evidence="4">WGS project CCBQ000000000 data, contig 00016</fullName>
    </submittedName>
</protein>
<dbReference type="AlphaFoldDB" id="A0A0A8L1W3"/>
<keyword evidence="1" id="KW-0732">Signal</keyword>
<dbReference type="Gene3D" id="3.60.21.10">
    <property type="match status" value="1"/>
</dbReference>
<evidence type="ECO:0000259" key="3">
    <source>
        <dbReference type="Pfam" id="PF21953"/>
    </source>
</evidence>
<dbReference type="SUPFAM" id="SSF56300">
    <property type="entry name" value="Metallo-dependent phosphatases"/>
    <property type="match status" value="1"/>
</dbReference>
<organism evidence="4 5">
    <name type="scientific">Kluyveromyces dobzhanskii CBS 2104</name>
    <dbReference type="NCBI Taxonomy" id="1427455"/>
    <lineage>
        <taxon>Eukaryota</taxon>
        <taxon>Fungi</taxon>
        <taxon>Dikarya</taxon>
        <taxon>Ascomycota</taxon>
        <taxon>Saccharomycotina</taxon>
        <taxon>Saccharomycetes</taxon>
        <taxon>Saccharomycetales</taxon>
        <taxon>Saccharomycetaceae</taxon>
        <taxon>Kluyveromyces</taxon>
    </lineage>
</organism>
<dbReference type="GO" id="GO:0005829">
    <property type="term" value="C:cytosol"/>
    <property type="evidence" value="ECO:0007669"/>
    <property type="project" value="TreeGrafter"/>
</dbReference>
<gene>
    <name evidence="4" type="ORF">KLDO_g502</name>
</gene>